<dbReference type="SUPFAM" id="SSF51182">
    <property type="entry name" value="RmlC-like cupins"/>
    <property type="match status" value="1"/>
</dbReference>
<evidence type="ECO:0000313" key="2">
    <source>
        <dbReference type="Proteomes" id="UP000580043"/>
    </source>
</evidence>
<dbReference type="RefSeq" id="WP_169148112.1">
    <property type="nucleotide sequence ID" value="NZ_JABBGA010000030.1"/>
</dbReference>
<dbReference type="InterPro" id="IPR014710">
    <property type="entry name" value="RmlC-like_jellyroll"/>
</dbReference>
<sequence length="88" mass="9696">MTRDEFELEMRAAGFTAFTEVSREADGHLDTHSHPFEARALILAGEIRIESDGLSRRYGPGDIFHLAAGAPHSEDYGPAGVHYLAARR</sequence>
<dbReference type="AlphaFoldDB" id="A0A848GB97"/>
<proteinExistence type="predicted"/>
<accession>A0A848GB97</accession>
<comment type="caution">
    <text evidence="1">The sequence shown here is derived from an EMBL/GenBank/DDBJ whole genome shotgun (WGS) entry which is preliminary data.</text>
</comment>
<dbReference type="EMBL" id="JABBGA010000030">
    <property type="protein sequence ID" value="NML28584.1"/>
    <property type="molecule type" value="Genomic_DNA"/>
</dbReference>
<evidence type="ECO:0000313" key="1">
    <source>
        <dbReference type="EMBL" id="NML28584.1"/>
    </source>
</evidence>
<protein>
    <submittedName>
        <fullName evidence="1">Cupin</fullName>
    </submittedName>
</protein>
<dbReference type="InterPro" id="IPR011051">
    <property type="entry name" value="RmlC_Cupin_sf"/>
</dbReference>
<organism evidence="1 2">
    <name type="scientific">Zoogloea dura</name>
    <dbReference type="NCBI Taxonomy" id="2728840"/>
    <lineage>
        <taxon>Bacteria</taxon>
        <taxon>Pseudomonadati</taxon>
        <taxon>Pseudomonadota</taxon>
        <taxon>Betaproteobacteria</taxon>
        <taxon>Rhodocyclales</taxon>
        <taxon>Zoogloeaceae</taxon>
        <taxon>Zoogloea</taxon>
    </lineage>
</organism>
<dbReference type="Gene3D" id="2.60.120.10">
    <property type="entry name" value="Jelly Rolls"/>
    <property type="match status" value="1"/>
</dbReference>
<gene>
    <name evidence="1" type="ORF">HHL15_22740</name>
</gene>
<keyword evidence="2" id="KW-1185">Reference proteome</keyword>
<dbReference type="Proteomes" id="UP000580043">
    <property type="component" value="Unassembled WGS sequence"/>
</dbReference>
<name>A0A848GB97_9RHOO</name>
<reference evidence="1 2" key="1">
    <citation type="submission" date="2020-04" db="EMBL/GenBank/DDBJ databases">
        <title>Zoogloea sp. G-4-1-14 isolated from soil.</title>
        <authorList>
            <person name="Dahal R.H."/>
        </authorList>
    </citation>
    <scope>NUCLEOTIDE SEQUENCE [LARGE SCALE GENOMIC DNA]</scope>
    <source>
        <strain evidence="1 2">G-4-1-14</strain>
    </source>
</reference>